<dbReference type="InterPro" id="IPR014043">
    <property type="entry name" value="Acyl_transferase_dom"/>
</dbReference>
<dbReference type="OrthoDB" id="9778690at2"/>
<comment type="pathway">
    <text evidence="1">Antibiotic biosynthesis.</text>
</comment>
<feature type="region of interest" description="N-terminal hotdog fold" evidence="8">
    <location>
        <begin position="4071"/>
        <end position="4193"/>
    </location>
</feature>
<dbReference type="PROSITE" id="PS00606">
    <property type="entry name" value="KS3_1"/>
    <property type="match status" value="4"/>
</dbReference>
<evidence type="ECO:0000256" key="1">
    <source>
        <dbReference type="ARBA" id="ARBA00004792"/>
    </source>
</evidence>
<organism evidence="12 13">
    <name type="scientific">Streptomyces sedi</name>
    <dbReference type="NCBI Taxonomy" id="555059"/>
    <lineage>
        <taxon>Bacteria</taxon>
        <taxon>Bacillati</taxon>
        <taxon>Actinomycetota</taxon>
        <taxon>Actinomycetes</taxon>
        <taxon>Kitasatosporales</taxon>
        <taxon>Streptomycetaceae</taxon>
        <taxon>Streptomyces</taxon>
    </lineage>
</organism>
<dbReference type="SMART" id="SM00826">
    <property type="entry name" value="PKS_DH"/>
    <property type="match status" value="3"/>
</dbReference>
<evidence type="ECO:0000259" key="11">
    <source>
        <dbReference type="PROSITE" id="PS52019"/>
    </source>
</evidence>
<dbReference type="SUPFAM" id="SSF52151">
    <property type="entry name" value="FabD/lysophospholipase-like"/>
    <property type="match status" value="4"/>
</dbReference>
<dbReference type="Gene3D" id="3.40.50.720">
    <property type="entry name" value="NAD(P)-binding Rossmann-like Domain"/>
    <property type="match status" value="4"/>
</dbReference>
<dbReference type="InterPro" id="IPR016036">
    <property type="entry name" value="Malonyl_transacylase_ACP-bd"/>
</dbReference>
<dbReference type="InterPro" id="IPR016039">
    <property type="entry name" value="Thiolase-like"/>
</dbReference>
<dbReference type="InterPro" id="IPR009081">
    <property type="entry name" value="PP-bd_ACP"/>
</dbReference>
<dbReference type="SMART" id="SM00825">
    <property type="entry name" value="PKS_KS"/>
    <property type="match status" value="4"/>
</dbReference>
<dbReference type="InterPro" id="IPR020841">
    <property type="entry name" value="PKS_Beta-ketoAc_synthase_dom"/>
</dbReference>
<feature type="domain" description="Ketosynthase family 3 (KS3)" evidence="10">
    <location>
        <begin position="3190"/>
        <end position="3616"/>
    </location>
</feature>
<dbReference type="InterPro" id="IPR014031">
    <property type="entry name" value="Ketoacyl_synth_C"/>
</dbReference>
<dbReference type="InterPro" id="IPR032821">
    <property type="entry name" value="PKS_assoc"/>
</dbReference>
<keyword evidence="7" id="KW-0012">Acyltransferase</keyword>
<dbReference type="InterPro" id="IPR001227">
    <property type="entry name" value="Ac_transferase_dom_sf"/>
</dbReference>
<evidence type="ECO:0000313" key="12">
    <source>
        <dbReference type="EMBL" id="TNM33650.1"/>
    </source>
</evidence>
<dbReference type="SUPFAM" id="SSF47336">
    <property type="entry name" value="ACP-like"/>
    <property type="match status" value="4"/>
</dbReference>
<feature type="region of interest" description="N-terminal hotdog fold" evidence="8">
    <location>
        <begin position="2369"/>
        <end position="2495"/>
    </location>
</feature>
<dbReference type="InterPro" id="IPR020807">
    <property type="entry name" value="PKS_DH"/>
</dbReference>
<dbReference type="PROSITE" id="PS50075">
    <property type="entry name" value="CARRIER"/>
    <property type="match status" value="4"/>
</dbReference>
<feature type="domain" description="PKS/mFAS DH" evidence="11">
    <location>
        <begin position="2369"/>
        <end position="2642"/>
    </location>
</feature>
<dbReference type="FunFam" id="1.10.1200.10:FF:000007">
    <property type="entry name" value="Probable polyketide synthase pks17"/>
    <property type="match status" value="4"/>
</dbReference>
<dbReference type="InterPro" id="IPR042104">
    <property type="entry name" value="PKS_dehydratase_sf"/>
</dbReference>
<dbReference type="SMART" id="SM00823">
    <property type="entry name" value="PKS_PP"/>
    <property type="match status" value="4"/>
</dbReference>
<evidence type="ECO:0000256" key="6">
    <source>
        <dbReference type="ARBA" id="ARBA00023268"/>
    </source>
</evidence>
<accession>A0A5C4VCN6</accession>
<dbReference type="Gene3D" id="3.30.70.3290">
    <property type="match status" value="4"/>
</dbReference>
<dbReference type="Proteomes" id="UP000311713">
    <property type="component" value="Unassembled WGS sequence"/>
</dbReference>
<dbReference type="Pfam" id="PF00109">
    <property type="entry name" value="ketoacyl-synt"/>
    <property type="match status" value="4"/>
</dbReference>
<feature type="domain" description="Carrier" evidence="9">
    <location>
        <begin position="1391"/>
        <end position="1466"/>
    </location>
</feature>
<dbReference type="InterPro" id="IPR049552">
    <property type="entry name" value="PKS_DH_N"/>
</dbReference>
<dbReference type="Gene3D" id="3.40.47.10">
    <property type="match status" value="4"/>
</dbReference>
<dbReference type="SUPFAM" id="SSF55048">
    <property type="entry name" value="Probable ACP-binding domain of malonyl-CoA ACP transacylase"/>
    <property type="match status" value="4"/>
</dbReference>
<name>A0A5C4VCN6_9ACTN</name>
<dbReference type="SUPFAM" id="SSF53901">
    <property type="entry name" value="Thiolase-like"/>
    <property type="match status" value="4"/>
</dbReference>
<dbReference type="InterPro" id="IPR055123">
    <property type="entry name" value="SpnB-like_Rossmann"/>
</dbReference>
<dbReference type="FunFam" id="3.40.47.10:FF:000019">
    <property type="entry name" value="Polyketide synthase type I"/>
    <property type="match status" value="4"/>
</dbReference>
<keyword evidence="6" id="KW-0511">Multifunctional enzyme</keyword>
<dbReference type="GO" id="GO:0006633">
    <property type="term" value="P:fatty acid biosynthetic process"/>
    <property type="evidence" value="ECO:0007669"/>
    <property type="project" value="InterPro"/>
</dbReference>
<dbReference type="Gene3D" id="3.10.129.110">
    <property type="entry name" value="Polyketide synthase dehydratase"/>
    <property type="match status" value="3"/>
</dbReference>
<feature type="domain" description="Ketosynthase family 3 (KS3)" evidence="10">
    <location>
        <begin position="1485"/>
        <end position="1910"/>
    </location>
</feature>
<dbReference type="EMBL" id="VDGT01000002">
    <property type="protein sequence ID" value="TNM33650.1"/>
    <property type="molecule type" value="Genomic_DNA"/>
</dbReference>
<gene>
    <name evidence="12" type="ORF">FH715_04730</name>
</gene>
<feature type="active site" description="Proton acceptor; for dehydratase activity" evidence="8">
    <location>
        <position position="4103"/>
    </location>
</feature>
<dbReference type="PROSITE" id="PS00012">
    <property type="entry name" value="PHOSPHOPANTETHEINE"/>
    <property type="match status" value="4"/>
</dbReference>
<dbReference type="InterPro" id="IPR057326">
    <property type="entry name" value="KR_dom"/>
</dbReference>
<dbReference type="Gene3D" id="3.40.366.10">
    <property type="entry name" value="Malonyl-Coenzyme A Acyl Carrier Protein, domain 2"/>
    <property type="match status" value="4"/>
</dbReference>
<dbReference type="Pfam" id="PF21089">
    <property type="entry name" value="PKS_DH_N"/>
    <property type="match status" value="3"/>
</dbReference>
<feature type="active site" description="Proton acceptor; for dehydratase activity" evidence="8">
    <location>
        <position position="5784"/>
    </location>
</feature>
<feature type="domain" description="Carrier" evidence="9">
    <location>
        <begin position="6465"/>
        <end position="6540"/>
    </location>
</feature>
<dbReference type="InterPro" id="IPR013968">
    <property type="entry name" value="PKS_KR"/>
</dbReference>
<dbReference type="InterPro" id="IPR036291">
    <property type="entry name" value="NAD(P)-bd_dom_sf"/>
</dbReference>
<sequence>MSNEQKYLDYLRRATVDLQEMRGKLRDAEEREVEPIAVVGMACRFPGGVESPEDLWRLLAEGRDAVTEFPTDRGWDLAALYDPDPTRSGTSYSRHGAFVHDAPDFDPAFFGISPREAAAMDPQQRMLLETSWEALERAGIAPDTLRGSRAGVFVGTNGQDYAVRLATGIPEGYEGYLGTGNAASILSGRLSYTLGFEGPALTIDTACSSSLVALHLAVHALRHGECPVALAGGVTVMSTPGVFVDFSRQRGLAQDGRCKAFADGADGTAWGEGAGMLLLERLSDAQRNGHRVLAVIRGSAVNQDGASNGLTAPNGPSQRRVIRQALAASGLTAAQVDAVEAHGTGTRLGDPIEAQALLATYGQGRPADRPLWLGSVKSNIGHTQAAAGVVGVMKMILAMRHGELPRTLHVDEPSSHVDWSTGAVSLLTEHRPWPETGQRRRAGVSSFGVSGTNAHIILEQAPEPAEAIESAASVERLPAGTVLPWVLSARDAGALRAQAARLVEALGDEELVDVGRALVTSRALWEHRAVVVAGERAEFVAALTALAEGRPSGAVVTGVADEPGRVGFLFSGQGAQRLGMGRELAARFPVFGAALDEALAEFDPSVAEVLFGEDEEALNETGFTQPALFAVEVALFRLLESWGVRADVLAGHSIGELAAAHVAGVWSLSDAARVVAARAGLMQALPSGGAMVAVRASEAEVLPTLSGNVGVAAVNGPSSVVVSGAEGDVEAVAEHWRGQDRKVTRLRVSHAFHSPLMDPMLEDFRRVLTEVTYGTPALPVVSTLTGGLVSAEEWAEPEYWVRHVREAVRFADAVGSLVGEGVSTFVEVGPGGSLAALGQESAPDAVFVPVLRGGRPEPVAVLQGVGQLHTRGVALDWSVFLAGGEAGRVELPTYAFQRERYWLDAPAAYRTADPASVADGWRYRVEWRPVAVGDAVLAGEWLVVAPEGDARAGWVGEVLAARGARVRVVSVESGVGGWSERLSGGSDLAGVVSLLGLVDTVALLGVGLSVRVWAVTSGAVAAVAGDVVGGFEQSMVWGLGRVAGLEQAERWGGLVDLPEGEWDERSGELLAAVMAGGGGEDQVAVREGGLWGRRLVPAPRGSSVAAGGGWSPGGTVLVTGGLGALGGRVARWLAANGAERLVLAGRRGGATAGAEELRAELVGLGAEVTFAACDLTDRDAVAELLDGIPSLTAVVHAAGIERSAAVAELDATELTEVLAAKVDGARHLHELLADRPLDAFVLFSSIAGIWGSGGQGAYAAANAYLDALAEHRRATGLPGTAVAWGPWDGGGMVANAGQGAADHLRRRGLPAMAPAVAIAGLAAALEHGDGNVVIADVDWERFAGTFMAQRPSPLLGELPAVRAAFESETAEPATSALARRLAGLDEAEQERQLTELVRAEAAAVLGHVSGEAFSATRAFRDLGFDSLSAMELRSRLNEATGVALPATLVFDYPTAAALATYLHTELTGASAAVPDAPATVVGVTDEPIAIVGMACRFPGGVESPEDLWRALLSDEDAVGEFPTDRGWDIEALYDPDPGNPGTTYSRRGAFLDGVAEFDPAFFGISPREALAMDPQQRLLLETSWEVLERAGVDPEALRGERVGVFVGSNMQDYGWVLGGAAEDFGGYAATGNAASVASGRLSYTFGFEGPAVTVDTACSSSLVALHLAVQALRSGECELALAGGVTVMSTATSFVEFSRQRGLAVDGRCKAFAESADGTGWGEGIGMLFVERLSDAQRNGHQVLAVVRGSAVNQDGASNGLTAPNGPSQQRVIRQALASAGLTAAEVDVVEAHGTGTTLGDPIEAHALLATYGQERPGDPLWLGSIKSNIGHTQAAAGVAGIIKMVLAMRYGVLPRTLHVDEPSSHVDWAAGAVELLREERAWPVVDRPWRAGVSSFGFSGTNAHTIIEQAPVAESAELEPESVGGAGLVPWVLSARDGEALRGQAARLLGLVEEHAPVDVGLSLATSRAALEHRAAIVAEDRAGFREALEALAEGRPSAAVTVGVVDAPGRVAFLFSGQGAQRLGMGRELAARYPVFADALHEALGHFDPSVTEALFGEDEAVLNETGFTQPALFAVEVALFRLLASWGVRADVLAGHSIGELAAAHVAGLWSLSDAAKVVAARAGLMQALPAGGAMVAIRATEDEVSPTLPVSVGIAAVNGPSSVVVSGAEAEVEAVAEHWRGQGRKVTRLRVSHAFHSPLMDPMLEDFRRVLEGVTYGTLTLPIVSTLTGRSVSAEELADPAYWVRHVREAVRFADAVTTLADQGIATFLEIGPGGTLSALGQESAPEAAFIPALRTDRDEPVAVVTAVGQLHVAGVPLKWSAFFADSGARRVELPTYAFQRERFWPDVLPLIGNVAAAGLGSAEHPLLGATIALGGTDGTLLTGRLSVQTHPWLADHAIQGMVLLPGTAFVELAVRAGDQVGCDLVEELTLEAPLILPASGSVRVQVSVGAEDGSGRRELTLYSGDGEVADDGRAWTRHATGVVRAGGRAEEPGLAEWPPAGAEAVDLDGFYERMASGGFGYGPVFRGLRAAWRVGGDVFAEVALPEGVKAEGFGLHPALLDAALHAVGLLPDADGTGRLPFSWSGVRLHAAGARALRVRMTPVGAEGVSLAVADGTGAPVASVETLVLRPAALEQPGVEGLFGIDWVPLPAGDADQPVVEWTDLDALASAAELPDVAVLSCPVGSGVDPAADAHAVAHWALSTVQSWLTEARFDSTRLALVTRGAIPADAEEAVGDVAQAAVWGLVRSAQSENPDRIVLLDLDDAEASVEALPGALATGEPQLALRGGEIRVPRLARVERQVVEDPGFGAGEVLVTGATGTLGGLVARHLVAERGVSRLLLVSRRGASAEGAEELREELRAAGAEVSFAACDVSERAAVEALLAEREVTAVVHTAGVLDDGTIGSLTPERIDAVFRPKVDAAWHLHELTRDRGLSAFVLFSSVAGVLGGPGQGNYAAANAFLDALAQRRRAAGLPATSLAWGLWASEGGMAGSLGAEDTRRITGGGLVPIEPDEGLALFDAAATTGRALLAPVPLDLPTLHRQARTQPVPPLLRGLVRAPARRTAAAGAAADGSALARSLAGLTEVEREKALLELVRTHAATVLGHNSAHAVAPDRAFRELGFDSLSSVELRNRLNGATELRLPATLVFDYPTPAALAAFIGSEFVGASVVVEPRRATATVVATDEPIAIVGMACRYPGGVDSPEALWRLVLEGTDAVSEFPTNRGWDLDALYHPDPEHAGSSYAREGGFLYDADQFDPAFFGISPREALAMDPQQRLLLETSWEAFERAGIDPHAVRGSAVGVFAGVMYHDYVARLRSVSEEVEGYLGTGGSGSVASGRVAYALGLEGPAVTVDTACSSSLVALHWAAQAIRQGECRMALAGGVTVMATPSTFVDFSRQRGLASDGRCKSFSDDADGTGWGEGVGMLLVERLSDARRNGHPVLAVLRGSAVNQDGASNGLTAPNGPSQQRVIRQALGSAGLSASEVDAVEAHGTGTTLGDPIEAQALLATYGQDRSGEEPLWLGSIKSNIGHTQAAAGVAGIIKMVMAMRYGQLPPTLHVGEPSSNVDWSAGDVRLLSEARPWPETDRPRRAAVSSFGISGTNAHTIIEQVPEPEYAPTAGGGLLPWVVSARGEAGLRDQAARLRQHLDGRPELAATDVAFSLATSRAPFEHRAVVLGADRAALWDGLAALAEGRPSTGVFSGTVAAGGLGFLFSGQGSQRLGMGRELAARYPVFADALHEALGHFDPAVAEVLFGEDEVVLNETGFTQPALFAVEVALFRLLASWGVRADVLAGHSIGELAAAHVAGLWSLSDAAKVVAARAGLMQALPAGGAMVAIRATEDEVSPTLNRNVGIAAVNGPSSVVVSGDAEEVEAVAEHWRGEGRKVTRLRVSHAFHSPLMDPMLEDFRRVLEGVTYGTPTLPIVSTLTGRPATPEELSDPAYWVRHVREAVRFADAVSLLAEEGVVTFVEIGPGGTLSALGQESAPEAAFIPALRADRDEESALLAALAQAHIRGVALDWPAFFPDTPTRVDLPTYAFQHRRYWLETGVGAGDLDAAGLGAAGHPLLGALVEPADGDGLFLTGRLSVESHPWLADHVVQGAVLLPGTALLDLAVRAGDQVGCELVEELTLETPLVVPERGGVRVQLRVGEPDASGRRQVAVHAREDEAEPWARHASGVLAPAGPAPSGVAELAAWPPAGAEPVELAGLYDRLEDGGFAYGPVFQGLRAAWRRGDEVFAEVALAPEVATDGFGLHPALLDAALHAVALTGGEGGLPFSWAGARLHASGATVLRVRVTPAGPDRLALAVADGAGAPVADIESLVLRPVSAAVARQGWESLFRLDWVPAPVAAGGTVRVAEFADLAAIRAALDAGQELPESVVVRLAGPDGGTSVRQRALETVELLRGWLDEERCAASRLVLVTGGAVAVGADDGAPDPALAAVWGLVRTAQVENPERFVLVDHDGVGDDGGWRSALASGEPQLAVRDGRTFVARLARVRPEAAREPVFGEDSVVLVTGASGALGGLVARHLVAEHGVRGLVLASRRGRVGGLHEELTEAGAEVASVACDVSDREALAALLEAHPVTAVVHTAGVLADATIGTLTAEQIDEVFRPKVDAARHLDELTREWDLSAFVLFSSVAGTLGAPGQGNYAAANAFLDALAADRRAAGLPATSLAWGLWADGMGAAVANAAEHGLSAEEGVALFDLATAADDPVLLPMRLDLRAVRQLPVVPPVFGGLVRTTGRRVAGGGADPAGALRERLAPLTEAERERAVLELVRTQVASVLGHAGPEAVPAGRAFTELGFDSLTAVDLRNRLNTATGLRLPATLVFDYPTPAALAGFVGGEFAGAAPAAAGAAPVAPVAVDEPIAIVGMACRYPGGVRSPEDLWRLVADGAEGVTPFPTERGWDLDALYDPSGERVGSSYTREGGFLHDADQFDPAFFGISPREALAMDPQHRLLLETSWEAFERAGIDPHAVRGSATGVFAGVMYHDYASQLHGVPKSVEGYLGTGNAGSVASGRVSYTFGLEGPAMTVDTACSSSLVALHLAARALRSGECELALAGGVTVMSTPGAFVDFSRQQGLSPDGRCRSFSADANGTGWGEGVGMLVLERLSDARRNGHRVLAVVRGSAINQDGASNGLTAPNGPSQQRVIRQALASAGLTASEVDAVEAHGTGTTLGDPIEAQALLATYGPDRAGGEPLWLGSLKSNIGHTQAAAGVGGVIKMVMALRHGMLPKTLHVDEPSPHVDWSAGAVELLTEARPWPAAGRPRRAGVSSFGFSGTNAHVIIEAPAEPDPAPAAPAPLGPWLVSGRTEGALRDQALRLRDHLADRPDAEPAAVARALATSRAGFEHRLAVVGRDVTDLLTGLTDAAEGRLGGGVVLRGVAEEHRVGFLFSGQGSQRLGMGRELAAVFPVFATALDAALAEFDPAVAEALFGEDEEALNETGFTQPALFAVEVALFRLLASWGVRADVLAGHSIGELAAAHVAGLWSLSDAAKVVAARAGLMQALPAGGAMVAIRATEAEIAPTLAGNVDIAAVNGPSSVVVSGAEGDVEAVAGHWRGEGRKVTRLRVSHAFHSPLMDPMLEDFRRVLTEVTYRTPTLPIVSTLTGRSVSAEELADPGYWVRHVREAVRFGDAVARLDADVLVEIGPGGTLAALGQETAPDAAFVPALRADRPEDAALRTALAELHVRGVPVDWAAYHAPGGSDVELPTYAFQYQRFWPDTAARPASDATGLGLGSADHALLGAAVTPADEDTVLFTGRLSLRTHPWLAGHEIMGATLLPGTAFVELAVRAGDQVGLDLVEELTLEAPLVLPERGAVQVQLRVGAPDGAGRRPLAVHARDEEGDPAWARHASGLLAAGAAEPAPAAPGAWPPAGAEPVELAGFYEAMADGGFRYGPPFRGLRAAWRRGDEVFAEVALDDDVEVGGFGLHPALLDAALHAVGLTADAAQGLPFSWAGVRLHAAGATALRVRLAPAGAGVSLSVADGAGAPVADVEALVLRPVAPEALGAAPRSDALFRVDWVPAPTPAPAARPAGGPGSVAEFADWAAIRAALDAGESLPERVVVRRFGAPDASAARQRTVDTLELLRGWLADERCAASRLVLVTRGAVAVGTDDDVPDLAGAAVWGLARSARSENPDRLVLLDVDGEDGWKPAVASTEPELAVRGGEVWVPRLARVRPEPVEGAGFGAGPVLVTGASGVLGGRVARRLVAEHGVRRLVLASRGGRFDGLREELEAAGAEVTAVACDVGDREAVSGLLAAHPVTAVVHVAGVLDDATIPSLTAERIDTVFRPKVDAAWHLHELTRESELSAFVVFSSAAGTFGNAGQGNYAAANAFLDALALHRRAAGLPATSLAWGLWAGEDGMGARLAETGALGLTPDEGLALFDAVALGADPVVLPTRLDLRAVRQLPSVPPLFSGLVRTATRRAAETGIDPAAALRERLSALPPAERNSALVDLVCTQVASVLALPGPEAVDERRAFTELGFDSLTAIDLRNRLNTATGLRLPATLVFDHPTPLDLVARLAEGLVVDEPADGVAPLLAELGRIEAGLASIRPGDDSDDRVGARLAALLTAWRESRAGAAAGASDDLDDASDDEMFDLLGKEFGIS</sequence>
<keyword evidence="5" id="KW-0045">Antibiotic biosynthesis</keyword>
<feature type="domain" description="PKS/mFAS DH" evidence="11">
    <location>
        <begin position="5752"/>
        <end position="6020"/>
    </location>
</feature>
<dbReference type="PANTHER" id="PTHR43775">
    <property type="entry name" value="FATTY ACID SYNTHASE"/>
    <property type="match status" value="1"/>
</dbReference>
<dbReference type="InterPro" id="IPR016035">
    <property type="entry name" value="Acyl_Trfase/lysoPLipase"/>
</dbReference>
<dbReference type="PANTHER" id="PTHR43775:SF51">
    <property type="entry name" value="INACTIVE PHENOLPHTHIOCEROL SYNTHESIS POLYKETIDE SYNTHASE TYPE I PKS1-RELATED"/>
    <property type="match status" value="1"/>
</dbReference>
<feature type="region of interest" description="C-terminal hotdog fold" evidence="8">
    <location>
        <begin position="4207"/>
        <end position="4339"/>
    </location>
</feature>
<dbReference type="RefSeq" id="WP_139640951.1">
    <property type="nucleotide sequence ID" value="NZ_BAAAZS010000073.1"/>
</dbReference>
<evidence type="ECO:0000256" key="7">
    <source>
        <dbReference type="ARBA" id="ARBA00023315"/>
    </source>
</evidence>
<feature type="active site" description="Proton acceptor; for dehydratase activity" evidence="8">
    <location>
        <position position="2401"/>
    </location>
</feature>
<keyword evidence="4" id="KW-0808">Transferase</keyword>
<evidence type="ECO:0000256" key="5">
    <source>
        <dbReference type="ARBA" id="ARBA00023194"/>
    </source>
</evidence>
<feature type="region of interest" description="N-terminal hotdog fold" evidence="8">
    <location>
        <begin position="5752"/>
        <end position="5875"/>
    </location>
</feature>
<dbReference type="InterPro" id="IPR049900">
    <property type="entry name" value="PKS_mFAS_DH"/>
</dbReference>
<evidence type="ECO:0000256" key="3">
    <source>
        <dbReference type="ARBA" id="ARBA00022553"/>
    </source>
</evidence>
<dbReference type="SMART" id="SM01294">
    <property type="entry name" value="PKS_PP_betabranch"/>
    <property type="match status" value="4"/>
</dbReference>
<dbReference type="InterPro" id="IPR049551">
    <property type="entry name" value="PKS_DH_C"/>
</dbReference>
<evidence type="ECO:0000256" key="4">
    <source>
        <dbReference type="ARBA" id="ARBA00022679"/>
    </source>
</evidence>
<dbReference type="SMART" id="SM00827">
    <property type="entry name" value="PKS_AT"/>
    <property type="match status" value="4"/>
</dbReference>
<feature type="active site" description="Proton donor; for dehydratase activity" evidence="8">
    <location>
        <position position="4266"/>
    </location>
</feature>
<dbReference type="FunFam" id="3.40.366.10:FF:000002">
    <property type="entry name" value="Probable polyketide synthase 2"/>
    <property type="match status" value="3"/>
</dbReference>
<dbReference type="InterPro" id="IPR006162">
    <property type="entry name" value="Ppantetheine_attach_site"/>
</dbReference>
<keyword evidence="3" id="KW-0597">Phosphoprotein</keyword>
<dbReference type="SMART" id="SM00822">
    <property type="entry name" value="PKS_KR"/>
    <property type="match status" value="4"/>
</dbReference>
<feature type="domain" description="Ketosynthase family 3 (KS3)" evidence="10">
    <location>
        <begin position="33"/>
        <end position="460"/>
    </location>
</feature>
<dbReference type="InterPro" id="IPR018201">
    <property type="entry name" value="Ketoacyl_synth_AS"/>
</dbReference>
<evidence type="ECO:0000256" key="8">
    <source>
        <dbReference type="PROSITE-ProRule" id="PRU01363"/>
    </source>
</evidence>
<reference evidence="12 13" key="1">
    <citation type="submission" date="2019-06" db="EMBL/GenBank/DDBJ databases">
        <title>Draft genome of Streptomyces sedi sp. JCM16909.</title>
        <authorList>
            <person name="Klykleung N."/>
            <person name="Tanasupawat S."/>
            <person name="Kudo T."/>
            <person name="Yuki M."/>
            <person name="Ohkuma M."/>
        </authorList>
    </citation>
    <scope>NUCLEOTIDE SEQUENCE [LARGE SCALE GENOMIC DNA]</scope>
    <source>
        <strain evidence="12 13">JCM 16909</strain>
    </source>
</reference>
<feature type="domain" description="Carrier" evidence="9">
    <location>
        <begin position="3095"/>
        <end position="3170"/>
    </location>
</feature>
<dbReference type="CDD" id="cd08952">
    <property type="entry name" value="KR_1_SDR_x"/>
    <property type="match status" value="1"/>
</dbReference>
<protein>
    <submittedName>
        <fullName evidence="12">SDR family NAD(P)-dependent oxidoreductase</fullName>
    </submittedName>
</protein>
<feature type="active site" description="Proton donor; for dehydratase activity" evidence="8">
    <location>
        <position position="2566"/>
    </location>
</feature>
<evidence type="ECO:0000259" key="9">
    <source>
        <dbReference type="PROSITE" id="PS50075"/>
    </source>
</evidence>
<evidence type="ECO:0000256" key="2">
    <source>
        <dbReference type="ARBA" id="ARBA00022450"/>
    </source>
</evidence>
<feature type="region of interest" description="C-terminal hotdog fold" evidence="8">
    <location>
        <begin position="2507"/>
        <end position="2642"/>
    </location>
</feature>
<evidence type="ECO:0000259" key="10">
    <source>
        <dbReference type="PROSITE" id="PS52004"/>
    </source>
</evidence>
<dbReference type="SUPFAM" id="SSF51735">
    <property type="entry name" value="NAD(P)-binding Rossmann-fold domains"/>
    <property type="match status" value="8"/>
</dbReference>
<dbReference type="Pfam" id="PF22953">
    <property type="entry name" value="SpnB_Rossmann"/>
    <property type="match status" value="3"/>
</dbReference>
<feature type="active site" description="Proton donor; for dehydratase activity" evidence="8">
    <location>
        <position position="5947"/>
    </location>
</feature>
<dbReference type="Pfam" id="PF14765">
    <property type="entry name" value="PS-DH"/>
    <property type="match status" value="3"/>
</dbReference>
<dbReference type="CDD" id="cd00833">
    <property type="entry name" value="PKS"/>
    <property type="match status" value="4"/>
</dbReference>
<feature type="domain" description="PKS/mFAS DH" evidence="11">
    <location>
        <begin position="4071"/>
        <end position="4339"/>
    </location>
</feature>
<dbReference type="Pfam" id="PF16197">
    <property type="entry name" value="KAsynt_C_assoc"/>
    <property type="match status" value="4"/>
</dbReference>
<feature type="region of interest" description="C-terminal hotdog fold" evidence="8">
    <location>
        <begin position="5888"/>
        <end position="6020"/>
    </location>
</feature>
<dbReference type="GO" id="GO:0004315">
    <property type="term" value="F:3-oxoacyl-[acyl-carrier-protein] synthase activity"/>
    <property type="evidence" value="ECO:0007669"/>
    <property type="project" value="InterPro"/>
</dbReference>
<dbReference type="Pfam" id="PF02801">
    <property type="entry name" value="Ketoacyl-synt_C"/>
    <property type="match status" value="4"/>
</dbReference>
<dbReference type="PROSITE" id="PS52004">
    <property type="entry name" value="KS3_2"/>
    <property type="match status" value="4"/>
</dbReference>
<dbReference type="InterPro" id="IPR020806">
    <property type="entry name" value="PKS_PP-bd"/>
</dbReference>
<dbReference type="Pfam" id="PF00698">
    <property type="entry name" value="Acyl_transf_1"/>
    <property type="match status" value="4"/>
</dbReference>
<dbReference type="InterPro" id="IPR036736">
    <property type="entry name" value="ACP-like_sf"/>
</dbReference>
<dbReference type="Gene3D" id="1.10.1200.10">
    <property type="entry name" value="ACP-like"/>
    <property type="match status" value="4"/>
</dbReference>
<dbReference type="Pfam" id="PF00550">
    <property type="entry name" value="PP-binding"/>
    <property type="match status" value="4"/>
</dbReference>
<dbReference type="PROSITE" id="PS52019">
    <property type="entry name" value="PKS_MFAS_DH"/>
    <property type="match status" value="3"/>
</dbReference>
<dbReference type="InterPro" id="IPR050091">
    <property type="entry name" value="PKS_NRPS_Biosynth_Enz"/>
</dbReference>
<dbReference type="InterPro" id="IPR014030">
    <property type="entry name" value="Ketoacyl_synth_N"/>
</dbReference>
<comment type="caution">
    <text evidence="12">The sequence shown here is derived from an EMBL/GenBank/DDBJ whole genome shotgun (WGS) entry which is preliminary data.</text>
</comment>
<feature type="domain" description="Ketosynthase family 3 (KS3)" evidence="10">
    <location>
        <begin position="4872"/>
        <end position="5298"/>
    </location>
</feature>
<dbReference type="GO" id="GO:0033068">
    <property type="term" value="P:macrolide biosynthetic process"/>
    <property type="evidence" value="ECO:0007669"/>
    <property type="project" value="UniProtKB-ARBA"/>
</dbReference>
<dbReference type="GO" id="GO:0031177">
    <property type="term" value="F:phosphopantetheine binding"/>
    <property type="evidence" value="ECO:0007669"/>
    <property type="project" value="InterPro"/>
</dbReference>
<keyword evidence="2" id="KW-0596">Phosphopantetheine</keyword>
<proteinExistence type="predicted"/>
<feature type="domain" description="Carrier" evidence="9">
    <location>
        <begin position="4778"/>
        <end position="4853"/>
    </location>
</feature>
<dbReference type="GO" id="GO:0004312">
    <property type="term" value="F:fatty acid synthase activity"/>
    <property type="evidence" value="ECO:0007669"/>
    <property type="project" value="TreeGrafter"/>
</dbReference>
<evidence type="ECO:0000313" key="13">
    <source>
        <dbReference type="Proteomes" id="UP000311713"/>
    </source>
</evidence>
<dbReference type="Pfam" id="PF08659">
    <property type="entry name" value="KR"/>
    <property type="match status" value="4"/>
</dbReference>
<dbReference type="CDD" id="cd08956">
    <property type="entry name" value="KR_3_FAS_SDR_x"/>
    <property type="match status" value="3"/>
</dbReference>
<keyword evidence="13" id="KW-1185">Reference proteome</keyword>